<keyword evidence="3" id="KW-1185">Reference proteome</keyword>
<proteinExistence type="predicted"/>
<organism evidence="2 3">
    <name type="scientific">Setaria viridis</name>
    <name type="common">Green bristlegrass</name>
    <name type="synonym">Setaria italica subsp. viridis</name>
    <dbReference type="NCBI Taxonomy" id="4556"/>
    <lineage>
        <taxon>Eukaryota</taxon>
        <taxon>Viridiplantae</taxon>
        <taxon>Streptophyta</taxon>
        <taxon>Embryophyta</taxon>
        <taxon>Tracheophyta</taxon>
        <taxon>Spermatophyta</taxon>
        <taxon>Magnoliopsida</taxon>
        <taxon>Liliopsida</taxon>
        <taxon>Poales</taxon>
        <taxon>Poaceae</taxon>
        <taxon>PACMAD clade</taxon>
        <taxon>Panicoideae</taxon>
        <taxon>Panicodae</taxon>
        <taxon>Paniceae</taxon>
        <taxon>Cenchrinae</taxon>
        <taxon>Setaria</taxon>
    </lineage>
</organism>
<dbReference type="Proteomes" id="UP000298652">
    <property type="component" value="Chromosome 6"/>
</dbReference>
<dbReference type="AlphaFoldDB" id="A0A4U6UII0"/>
<evidence type="ECO:0000313" key="2">
    <source>
        <dbReference type="EMBL" id="TKW10317.1"/>
    </source>
</evidence>
<feature type="region of interest" description="Disordered" evidence="1">
    <location>
        <begin position="246"/>
        <end position="283"/>
    </location>
</feature>
<gene>
    <name evidence="2" type="ORF">SEVIR_6G155700v2</name>
</gene>
<dbReference type="EMBL" id="CM016557">
    <property type="protein sequence ID" value="TKW10317.1"/>
    <property type="molecule type" value="Genomic_DNA"/>
</dbReference>
<dbReference type="Gramene" id="TKW10317">
    <property type="protein sequence ID" value="TKW10317"/>
    <property type="gene ID" value="SEVIR_6G155700v2"/>
</dbReference>
<evidence type="ECO:0000256" key="1">
    <source>
        <dbReference type="SAM" id="MobiDB-lite"/>
    </source>
</evidence>
<protein>
    <submittedName>
        <fullName evidence="2">Uncharacterized protein</fullName>
    </submittedName>
</protein>
<evidence type="ECO:0000313" key="3">
    <source>
        <dbReference type="Proteomes" id="UP000298652"/>
    </source>
</evidence>
<feature type="compositionally biased region" description="Low complexity" evidence="1">
    <location>
        <begin position="249"/>
        <end position="283"/>
    </location>
</feature>
<name>A0A4U6UII0_SETVI</name>
<reference evidence="2" key="1">
    <citation type="submission" date="2019-03" db="EMBL/GenBank/DDBJ databases">
        <title>WGS assembly of Setaria viridis.</title>
        <authorList>
            <person name="Huang P."/>
            <person name="Jenkins J."/>
            <person name="Grimwood J."/>
            <person name="Barry K."/>
            <person name="Healey A."/>
            <person name="Mamidi S."/>
            <person name="Sreedasyam A."/>
            <person name="Shu S."/>
            <person name="Feldman M."/>
            <person name="Wu J."/>
            <person name="Yu Y."/>
            <person name="Chen C."/>
            <person name="Johnson J."/>
            <person name="Rokhsar D."/>
            <person name="Baxter I."/>
            <person name="Schmutz J."/>
            <person name="Brutnell T."/>
            <person name="Kellogg E."/>
        </authorList>
    </citation>
    <scope>NUCLEOTIDE SEQUENCE [LARGE SCALE GENOMIC DNA]</scope>
</reference>
<sequence length="304" mass="32770">MASLPSITPLNGYVSYLRWKESMLLLLNTAGVAHVLSEDPPSSSGDGASPEAAVAAAARKWARDDAVCRDPRRLSDAIFPDYVRHSTGRALWRAVARTYDVGTPPSVSWRKFTEFEFRLDGCGGGGAPPPSFLEQLAHAEALGLAGQPSSHRDLVDYTPGKKLPPDVASRATVALSDGAEKNRISEEDELNVRAAMAEDEEKGWLVVVPRRHGADARLEEEEAPLHRLVHRPHRSHSATLRSMAATLGRRTAPSSSRSASKPVARMTTSASTRSPVPSSTRPSAQKLNGALLFISSMLPSFTMS</sequence>
<accession>A0A4U6UII0</accession>